<dbReference type="Pfam" id="PF07690">
    <property type="entry name" value="MFS_1"/>
    <property type="match status" value="2"/>
</dbReference>
<dbReference type="RefSeq" id="WP_156274420.1">
    <property type="nucleotide sequence ID" value="NZ_CP046244.1"/>
</dbReference>
<organism evidence="8 9">
    <name type="scientific">Neomoorella glycerini</name>
    <dbReference type="NCBI Taxonomy" id="55779"/>
    <lineage>
        <taxon>Bacteria</taxon>
        <taxon>Bacillati</taxon>
        <taxon>Bacillota</taxon>
        <taxon>Clostridia</taxon>
        <taxon>Neomoorellales</taxon>
        <taxon>Neomoorellaceae</taxon>
        <taxon>Neomoorella</taxon>
    </lineage>
</organism>
<dbReference type="Proteomes" id="UP000425916">
    <property type="component" value="Chromosome"/>
</dbReference>
<dbReference type="AlphaFoldDB" id="A0A6I5ZUU5"/>
<dbReference type="GO" id="GO:0005886">
    <property type="term" value="C:plasma membrane"/>
    <property type="evidence" value="ECO:0007669"/>
    <property type="project" value="UniProtKB-SubCell"/>
</dbReference>
<dbReference type="PROSITE" id="PS50850">
    <property type="entry name" value="MFS"/>
    <property type="match status" value="1"/>
</dbReference>
<proteinExistence type="predicted"/>
<dbReference type="GO" id="GO:0022857">
    <property type="term" value="F:transmembrane transporter activity"/>
    <property type="evidence" value="ECO:0007669"/>
    <property type="project" value="InterPro"/>
</dbReference>
<comment type="subcellular location">
    <subcellularLocation>
        <location evidence="1">Cell membrane</location>
        <topology evidence="1">Multi-pass membrane protein</topology>
    </subcellularLocation>
</comment>
<gene>
    <name evidence="8" type="ORF">MGLY_25720</name>
</gene>
<evidence type="ECO:0000313" key="9">
    <source>
        <dbReference type="Proteomes" id="UP000425916"/>
    </source>
</evidence>
<feature type="transmembrane region" description="Helical" evidence="6">
    <location>
        <begin position="164"/>
        <end position="184"/>
    </location>
</feature>
<evidence type="ECO:0000256" key="6">
    <source>
        <dbReference type="SAM" id="Phobius"/>
    </source>
</evidence>
<feature type="transmembrane region" description="Helical" evidence="6">
    <location>
        <begin position="71"/>
        <end position="90"/>
    </location>
</feature>
<dbReference type="Gene3D" id="1.20.1250.20">
    <property type="entry name" value="MFS general substrate transporter like domains"/>
    <property type="match status" value="2"/>
</dbReference>
<evidence type="ECO:0000256" key="5">
    <source>
        <dbReference type="ARBA" id="ARBA00023136"/>
    </source>
</evidence>
<evidence type="ECO:0000256" key="4">
    <source>
        <dbReference type="ARBA" id="ARBA00022989"/>
    </source>
</evidence>
<feature type="transmembrane region" description="Helical" evidence="6">
    <location>
        <begin position="301"/>
        <end position="320"/>
    </location>
</feature>
<feature type="transmembrane region" description="Helical" evidence="6">
    <location>
        <begin position="135"/>
        <end position="158"/>
    </location>
</feature>
<keyword evidence="2" id="KW-0813">Transport</keyword>
<evidence type="ECO:0000256" key="3">
    <source>
        <dbReference type="ARBA" id="ARBA00022692"/>
    </source>
</evidence>
<feature type="transmembrane region" description="Helical" evidence="6">
    <location>
        <begin position="326"/>
        <end position="347"/>
    </location>
</feature>
<dbReference type="PANTHER" id="PTHR11360">
    <property type="entry name" value="MONOCARBOXYLATE TRANSPORTER"/>
    <property type="match status" value="1"/>
</dbReference>
<dbReference type="SUPFAM" id="SSF103473">
    <property type="entry name" value="MFS general substrate transporter"/>
    <property type="match status" value="1"/>
</dbReference>
<feature type="transmembrane region" description="Helical" evidence="6">
    <location>
        <begin position="392"/>
        <end position="411"/>
    </location>
</feature>
<evidence type="ECO:0000259" key="7">
    <source>
        <dbReference type="PROSITE" id="PS50850"/>
    </source>
</evidence>
<keyword evidence="5 6" id="KW-0472">Membrane</keyword>
<keyword evidence="4 6" id="KW-1133">Transmembrane helix</keyword>
<feature type="transmembrane region" description="Helical" evidence="6">
    <location>
        <begin position="7"/>
        <end position="32"/>
    </location>
</feature>
<feature type="transmembrane region" description="Helical" evidence="6">
    <location>
        <begin position="263"/>
        <end position="289"/>
    </location>
</feature>
<feature type="transmembrane region" description="Helical" evidence="6">
    <location>
        <begin position="102"/>
        <end position="123"/>
    </location>
</feature>
<feature type="domain" description="Major facilitator superfamily (MFS) profile" evidence="7">
    <location>
        <begin position="1"/>
        <end position="416"/>
    </location>
</feature>
<accession>A0A6I5ZUU5</accession>
<dbReference type="InterPro" id="IPR036259">
    <property type="entry name" value="MFS_trans_sf"/>
</dbReference>
<reference evidence="8 9" key="1">
    <citation type="submission" date="2019-11" db="EMBL/GenBank/DDBJ databases">
        <title>Genome sequence of Moorella glycerini DSM11254.</title>
        <authorList>
            <person name="Poehlein A."/>
            <person name="Boeer T."/>
            <person name="Daniel R."/>
        </authorList>
    </citation>
    <scope>NUCLEOTIDE SEQUENCE [LARGE SCALE GENOMIC DNA]</scope>
    <source>
        <strain evidence="8 9">DSM 11254</strain>
    </source>
</reference>
<feature type="transmembrane region" description="Helical" evidence="6">
    <location>
        <begin position="228"/>
        <end position="251"/>
    </location>
</feature>
<sequence>MVKRFYYGWVCVGAGFLIQFLYGVHYAFGLFLEPLAGTFACSRVAISVAPALMYGVAIPARLVWGRMLDVYGARLTFALSCLLGGAGLILSGLTRELWQFNLTYGVLWGAGWSAFFFTSSGLIRRWFAKKAGLALGIAGCGTPFGWLVVLPLAGYLISRLGWRGAFFALGALTCLVGLVAAVVVKNAPEDIGLAPDGDPLGPISAREGGAVPGAVDWEVGEAIHSRSFWFTGLATFGLLAGLTIITVHGVAYCVERGIARETATYIFGIMGLLALPGKLGGGLFGDYLVRRGLAAVHARRYMLALSGLLMGVGIIILLRLAGPGWLWAWALAFGIGYGIHGPQMGAIIGDMFGRKNIGLLMTLISGIAGGLGGLVSPMLAGWTYDLTGNYQVALQLAILFCALAVIFSVLITTPRKA</sequence>
<feature type="transmembrane region" description="Helical" evidence="6">
    <location>
        <begin position="359"/>
        <end position="380"/>
    </location>
</feature>
<dbReference type="InterPro" id="IPR011701">
    <property type="entry name" value="MFS"/>
</dbReference>
<feature type="transmembrane region" description="Helical" evidence="6">
    <location>
        <begin position="44"/>
        <end position="64"/>
    </location>
</feature>
<keyword evidence="3 6" id="KW-0812">Transmembrane</keyword>
<evidence type="ECO:0000313" key="8">
    <source>
        <dbReference type="EMBL" id="QGP93171.1"/>
    </source>
</evidence>
<dbReference type="InterPro" id="IPR050327">
    <property type="entry name" value="Proton-linked_MCT"/>
</dbReference>
<protein>
    <submittedName>
        <fullName evidence="8">Major Facilitator Superfamily protein</fullName>
    </submittedName>
</protein>
<dbReference type="OrthoDB" id="182417at2"/>
<dbReference type="EMBL" id="CP046244">
    <property type="protein sequence ID" value="QGP93171.1"/>
    <property type="molecule type" value="Genomic_DNA"/>
</dbReference>
<dbReference type="InterPro" id="IPR020846">
    <property type="entry name" value="MFS_dom"/>
</dbReference>
<name>A0A6I5ZUU5_9FIRM</name>
<keyword evidence="9" id="KW-1185">Reference proteome</keyword>
<evidence type="ECO:0000256" key="1">
    <source>
        <dbReference type="ARBA" id="ARBA00004651"/>
    </source>
</evidence>
<evidence type="ECO:0000256" key="2">
    <source>
        <dbReference type="ARBA" id="ARBA00022448"/>
    </source>
</evidence>
<dbReference type="PANTHER" id="PTHR11360:SF284">
    <property type="entry name" value="EG:103B4.3 PROTEIN-RELATED"/>
    <property type="match status" value="1"/>
</dbReference>